<dbReference type="InterPro" id="IPR001647">
    <property type="entry name" value="HTH_TetR"/>
</dbReference>
<organism evidence="7 8">
    <name type="scientific">Pseudomaricurvus hydrocarbonicus</name>
    <dbReference type="NCBI Taxonomy" id="1470433"/>
    <lineage>
        <taxon>Bacteria</taxon>
        <taxon>Pseudomonadati</taxon>
        <taxon>Pseudomonadota</taxon>
        <taxon>Gammaproteobacteria</taxon>
        <taxon>Cellvibrionales</taxon>
        <taxon>Cellvibrionaceae</taxon>
        <taxon>Pseudomaricurvus</taxon>
    </lineage>
</organism>
<dbReference type="SUPFAM" id="SSF46689">
    <property type="entry name" value="Homeodomain-like"/>
    <property type="match status" value="1"/>
</dbReference>
<evidence type="ECO:0000256" key="4">
    <source>
        <dbReference type="PROSITE-ProRule" id="PRU00335"/>
    </source>
</evidence>
<keyword evidence="3" id="KW-0804">Transcription</keyword>
<dbReference type="Proteomes" id="UP000787472">
    <property type="component" value="Unassembled WGS sequence"/>
</dbReference>
<dbReference type="PRINTS" id="PR00455">
    <property type="entry name" value="HTHTETR"/>
</dbReference>
<dbReference type="Gene3D" id="1.10.357.10">
    <property type="entry name" value="Tetracycline Repressor, domain 2"/>
    <property type="match status" value="1"/>
</dbReference>
<evidence type="ECO:0000259" key="6">
    <source>
        <dbReference type="PROSITE" id="PS50977"/>
    </source>
</evidence>
<evidence type="ECO:0000313" key="7">
    <source>
        <dbReference type="EMBL" id="NHO65987.1"/>
    </source>
</evidence>
<protein>
    <submittedName>
        <fullName evidence="7">TetR/AcrR family transcriptional regulator</fullName>
    </submittedName>
</protein>
<proteinExistence type="predicted"/>
<sequence>MTDRKPPKKVTEKSPPKKSTVRQRVGSEQSATRALILDATERLMLESGYAAVSSRRVAKSIDVKPSLIHYYFPTTDDLFLAVFRRAVEATVEKQDGAFKSSLPLGSLWANFLDPDRTAIAMEFMALASHREAIKREIASYTQHTRQRRAKLLEATLNHEAAAKESLTPAGLNLLLLAVARTLVMEESLGITAGHEDVKSYISALIDRVQNESCA</sequence>
<evidence type="ECO:0000256" key="5">
    <source>
        <dbReference type="SAM" id="MobiDB-lite"/>
    </source>
</evidence>
<dbReference type="InterPro" id="IPR009057">
    <property type="entry name" value="Homeodomain-like_sf"/>
</dbReference>
<gene>
    <name evidence="7" type="ORF">G8770_10575</name>
</gene>
<accession>A0A9E5K040</accession>
<feature type="compositionally biased region" description="Basic and acidic residues" evidence="5">
    <location>
        <begin position="1"/>
        <end position="15"/>
    </location>
</feature>
<reference evidence="7" key="1">
    <citation type="submission" date="2020-03" db="EMBL/GenBank/DDBJ databases">
        <authorList>
            <person name="Guo F."/>
        </authorList>
    </citation>
    <scope>NUCLEOTIDE SEQUENCE</scope>
    <source>
        <strain evidence="7">JCM 30134</strain>
    </source>
</reference>
<dbReference type="EMBL" id="JAAONZ010000006">
    <property type="protein sequence ID" value="NHO65987.1"/>
    <property type="molecule type" value="Genomic_DNA"/>
</dbReference>
<dbReference type="GO" id="GO:0003700">
    <property type="term" value="F:DNA-binding transcription factor activity"/>
    <property type="evidence" value="ECO:0007669"/>
    <property type="project" value="TreeGrafter"/>
</dbReference>
<dbReference type="AlphaFoldDB" id="A0A9E5K040"/>
<dbReference type="Pfam" id="PF00440">
    <property type="entry name" value="TetR_N"/>
    <property type="match status" value="1"/>
</dbReference>
<dbReference type="PANTHER" id="PTHR30055">
    <property type="entry name" value="HTH-TYPE TRANSCRIPTIONAL REGULATOR RUTR"/>
    <property type="match status" value="1"/>
</dbReference>
<evidence type="ECO:0000256" key="3">
    <source>
        <dbReference type="ARBA" id="ARBA00023163"/>
    </source>
</evidence>
<evidence type="ECO:0000256" key="1">
    <source>
        <dbReference type="ARBA" id="ARBA00023015"/>
    </source>
</evidence>
<evidence type="ECO:0000256" key="2">
    <source>
        <dbReference type="ARBA" id="ARBA00023125"/>
    </source>
</evidence>
<keyword evidence="8" id="KW-1185">Reference proteome</keyword>
<evidence type="ECO:0000313" key="8">
    <source>
        <dbReference type="Proteomes" id="UP000787472"/>
    </source>
</evidence>
<name>A0A9E5K040_9GAMM</name>
<keyword evidence="1" id="KW-0805">Transcription regulation</keyword>
<dbReference type="RefSeq" id="WP_167185950.1">
    <property type="nucleotide sequence ID" value="NZ_JAAONZ010000006.1"/>
</dbReference>
<feature type="region of interest" description="Disordered" evidence="5">
    <location>
        <begin position="1"/>
        <end position="27"/>
    </location>
</feature>
<feature type="domain" description="HTH tetR-type" evidence="6">
    <location>
        <begin position="30"/>
        <end position="90"/>
    </location>
</feature>
<dbReference type="PROSITE" id="PS50977">
    <property type="entry name" value="HTH_TETR_2"/>
    <property type="match status" value="1"/>
</dbReference>
<dbReference type="PANTHER" id="PTHR30055:SF234">
    <property type="entry name" value="HTH-TYPE TRANSCRIPTIONAL REGULATOR BETI"/>
    <property type="match status" value="1"/>
</dbReference>
<comment type="caution">
    <text evidence="7">The sequence shown here is derived from an EMBL/GenBank/DDBJ whole genome shotgun (WGS) entry which is preliminary data.</text>
</comment>
<dbReference type="InterPro" id="IPR050109">
    <property type="entry name" value="HTH-type_TetR-like_transc_reg"/>
</dbReference>
<keyword evidence="2 4" id="KW-0238">DNA-binding</keyword>
<feature type="DNA-binding region" description="H-T-H motif" evidence="4">
    <location>
        <begin position="53"/>
        <end position="72"/>
    </location>
</feature>
<dbReference type="GO" id="GO:0000976">
    <property type="term" value="F:transcription cis-regulatory region binding"/>
    <property type="evidence" value="ECO:0007669"/>
    <property type="project" value="TreeGrafter"/>
</dbReference>